<evidence type="ECO:0000313" key="1">
    <source>
        <dbReference type="EMBL" id="KAL0193441.1"/>
    </source>
</evidence>
<protein>
    <submittedName>
        <fullName evidence="1">Uncharacterized protein</fullName>
    </submittedName>
</protein>
<dbReference type="EMBL" id="JAMKFB020000005">
    <property type="protein sequence ID" value="KAL0193441.1"/>
    <property type="molecule type" value="Genomic_DNA"/>
</dbReference>
<organism evidence="1 2">
    <name type="scientific">Cirrhinus mrigala</name>
    <name type="common">Mrigala</name>
    <dbReference type="NCBI Taxonomy" id="683832"/>
    <lineage>
        <taxon>Eukaryota</taxon>
        <taxon>Metazoa</taxon>
        <taxon>Chordata</taxon>
        <taxon>Craniata</taxon>
        <taxon>Vertebrata</taxon>
        <taxon>Euteleostomi</taxon>
        <taxon>Actinopterygii</taxon>
        <taxon>Neopterygii</taxon>
        <taxon>Teleostei</taxon>
        <taxon>Ostariophysi</taxon>
        <taxon>Cypriniformes</taxon>
        <taxon>Cyprinidae</taxon>
        <taxon>Labeoninae</taxon>
        <taxon>Labeonini</taxon>
        <taxon>Cirrhinus</taxon>
    </lineage>
</organism>
<gene>
    <name evidence="1" type="ORF">M9458_011737</name>
</gene>
<comment type="caution">
    <text evidence="1">The sequence shown here is derived from an EMBL/GenBank/DDBJ whole genome shotgun (WGS) entry which is preliminary data.</text>
</comment>
<feature type="non-terminal residue" evidence="1">
    <location>
        <position position="51"/>
    </location>
</feature>
<dbReference type="InterPro" id="IPR024079">
    <property type="entry name" value="MetalloPept_cat_dom_sf"/>
</dbReference>
<dbReference type="SUPFAM" id="SSF55486">
    <property type="entry name" value="Metalloproteases ('zincins'), catalytic domain"/>
    <property type="match status" value="1"/>
</dbReference>
<reference evidence="1 2" key="1">
    <citation type="submission" date="2024-05" db="EMBL/GenBank/DDBJ databases">
        <title>Genome sequencing and assembly of Indian major carp, Cirrhinus mrigala (Hamilton, 1822).</title>
        <authorList>
            <person name="Mohindra V."/>
            <person name="Chowdhury L.M."/>
            <person name="Lal K."/>
            <person name="Jena J.K."/>
        </authorList>
    </citation>
    <scope>NUCLEOTIDE SEQUENCE [LARGE SCALE GENOMIC DNA]</scope>
    <source>
        <strain evidence="1">CM1030</strain>
        <tissue evidence="1">Blood</tissue>
    </source>
</reference>
<dbReference type="Gene3D" id="3.40.390.10">
    <property type="entry name" value="Collagenase (Catalytic Domain)"/>
    <property type="match status" value="1"/>
</dbReference>
<name>A0ABD0R6U8_CIRMR</name>
<dbReference type="AlphaFoldDB" id="A0ABD0R6U8"/>
<accession>A0ABD0R6U8</accession>
<proteinExistence type="predicted"/>
<evidence type="ECO:0000313" key="2">
    <source>
        <dbReference type="Proteomes" id="UP001529510"/>
    </source>
</evidence>
<sequence length="51" mass="5899">MPHDDSKNCEKLFGDLNGHHMMAPYFINLNKTLPWSPCSALYITEFFDNGH</sequence>
<dbReference type="Proteomes" id="UP001529510">
    <property type="component" value="Unassembled WGS sequence"/>
</dbReference>
<keyword evidence="2" id="KW-1185">Reference proteome</keyword>